<comment type="similarity">
    <text evidence="1 6 7">Belongs to the acetokinase family.</text>
</comment>
<dbReference type="UniPathway" id="UPA00340">
    <property type="reaction ID" value="UER00458"/>
</dbReference>
<dbReference type="STRING" id="1801677.A2365_03505"/>
<evidence type="ECO:0000313" key="10">
    <source>
        <dbReference type="Proteomes" id="UP000177740"/>
    </source>
</evidence>
<evidence type="ECO:0000313" key="9">
    <source>
        <dbReference type="EMBL" id="OGZ27684.1"/>
    </source>
</evidence>
<dbReference type="Gene3D" id="3.30.420.40">
    <property type="match status" value="2"/>
</dbReference>
<dbReference type="Proteomes" id="UP000177740">
    <property type="component" value="Unassembled WGS sequence"/>
</dbReference>
<name>A0A1G2EPE8_9BACT</name>
<dbReference type="GO" id="GO:0006085">
    <property type="term" value="P:acetyl-CoA biosynthetic process"/>
    <property type="evidence" value="ECO:0007669"/>
    <property type="project" value="UniProtKB-UniRule"/>
</dbReference>
<dbReference type="GO" id="GO:0005737">
    <property type="term" value="C:cytoplasm"/>
    <property type="evidence" value="ECO:0007669"/>
    <property type="project" value="UniProtKB-SubCell"/>
</dbReference>
<organism evidence="9 10">
    <name type="scientific">Candidatus Nealsonbacteria bacterium RIFOXYB1_FULL_40_15</name>
    <dbReference type="NCBI Taxonomy" id="1801677"/>
    <lineage>
        <taxon>Bacteria</taxon>
        <taxon>Candidatus Nealsoniibacteriota</taxon>
    </lineage>
</organism>
<feature type="binding site" evidence="6">
    <location>
        <position position="65"/>
    </location>
    <ligand>
        <name>substrate</name>
    </ligand>
</feature>
<keyword evidence="2 6" id="KW-0808">Transferase</keyword>
<evidence type="ECO:0000256" key="1">
    <source>
        <dbReference type="ARBA" id="ARBA00008748"/>
    </source>
</evidence>
<dbReference type="InterPro" id="IPR043129">
    <property type="entry name" value="ATPase_NBD"/>
</dbReference>
<dbReference type="SUPFAM" id="SSF53067">
    <property type="entry name" value="Actin-like ATPase domain"/>
    <property type="match status" value="2"/>
</dbReference>
<dbReference type="Pfam" id="PF00871">
    <property type="entry name" value="Acetate_kinase"/>
    <property type="match status" value="1"/>
</dbReference>
<keyword evidence="5 6" id="KW-0067">ATP-binding</keyword>
<dbReference type="NCBIfam" id="TIGR00016">
    <property type="entry name" value="ackA"/>
    <property type="match status" value="1"/>
</dbReference>
<comment type="caution">
    <text evidence="9">The sequence shown here is derived from an EMBL/GenBank/DDBJ whole genome shotgun (WGS) entry which is preliminary data.</text>
</comment>
<comment type="cofactor">
    <cofactor evidence="6">
        <name>Mg(2+)</name>
        <dbReference type="ChEBI" id="CHEBI:18420"/>
    </cofactor>
    <cofactor evidence="6">
        <name>Mn(2+)</name>
        <dbReference type="ChEBI" id="CHEBI:29035"/>
    </cofactor>
    <text evidence="6">Mg(2+). Can also accept Mn(2+).</text>
</comment>
<feature type="binding site" evidence="6">
    <location>
        <position position="13"/>
    </location>
    <ligand>
        <name>ATP</name>
        <dbReference type="ChEBI" id="CHEBI:30616"/>
    </ligand>
</feature>
<dbReference type="PROSITE" id="PS01076">
    <property type="entry name" value="ACETATE_KINASE_2"/>
    <property type="match status" value="1"/>
</dbReference>
<evidence type="ECO:0000256" key="3">
    <source>
        <dbReference type="ARBA" id="ARBA00022741"/>
    </source>
</evidence>
<comment type="pathway">
    <text evidence="6">Metabolic intermediate biosynthesis; acetyl-CoA biosynthesis; acetyl-CoA from acetate: step 1/2.</text>
</comment>
<feature type="site" description="Transition state stabilizer" evidence="6">
    <location>
        <position position="213"/>
    </location>
</feature>
<keyword evidence="6" id="KW-0963">Cytoplasm</keyword>
<comment type="catalytic activity">
    <reaction evidence="6">
        <text>acetate + ATP = acetyl phosphate + ADP</text>
        <dbReference type="Rhea" id="RHEA:11352"/>
        <dbReference type="ChEBI" id="CHEBI:22191"/>
        <dbReference type="ChEBI" id="CHEBI:30089"/>
        <dbReference type="ChEBI" id="CHEBI:30616"/>
        <dbReference type="ChEBI" id="CHEBI:456216"/>
        <dbReference type="EC" id="2.7.2.1"/>
    </reaction>
</comment>
<feature type="active site" description="Proton donor/acceptor" evidence="6">
    <location>
        <position position="122"/>
    </location>
</feature>
<reference evidence="9 10" key="1">
    <citation type="journal article" date="2016" name="Nat. Commun.">
        <title>Thousands of microbial genomes shed light on interconnected biogeochemical processes in an aquifer system.</title>
        <authorList>
            <person name="Anantharaman K."/>
            <person name="Brown C.T."/>
            <person name="Hug L.A."/>
            <person name="Sharon I."/>
            <person name="Castelle C.J."/>
            <person name="Probst A.J."/>
            <person name="Thomas B.C."/>
            <person name="Singh A."/>
            <person name="Wilkins M.J."/>
            <person name="Karaoz U."/>
            <person name="Brodie E.L."/>
            <person name="Williams K.H."/>
            <person name="Hubbard S.S."/>
            <person name="Banfield J.F."/>
        </authorList>
    </citation>
    <scope>NUCLEOTIDE SEQUENCE [LARGE SCALE GENOMIC DNA]</scope>
</reference>
<evidence type="ECO:0000256" key="5">
    <source>
        <dbReference type="ARBA" id="ARBA00022840"/>
    </source>
</evidence>
<evidence type="ECO:0000256" key="4">
    <source>
        <dbReference type="ARBA" id="ARBA00022777"/>
    </source>
</evidence>
<keyword evidence="8" id="KW-0812">Transmembrane</keyword>
<comment type="subunit">
    <text evidence="6">Homodimer.</text>
</comment>
<dbReference type="GO" id="GO:0000287">
    <property type="term" value="F:magnesium ion binding"/>
    <property type="evidence" value="ECO:0007669"/>
    <property type="project" value="UniProtKB-UniRule"/>
</dbReference>
<keyword evidence="6" id="KW-0479">Metal-binding</keyword>
<comment type="caution">
    <text evidence="6">Lacks conserved residue(s) required for the propagation of feature annotation.</text>
</comment>
<dbReference type="InterPro" id="IPR004372">
    <property type="entry name" value="Ac/propionate_kinase"/>
</dbReference>
<dbReference type="GO" id="GO:0008776">
    <property type="term" value="F:acetate kinase activity"/>
    <property type="evidence" value="ECO:0007669"/>
    <property type="project" value="UniProtKB-UniRule"/>
</dbReference>
<dbReference type="PANTHER" id="PTHR21060:SF15">
    <property type="entry name" value="ACETATE KINASE-RELATED"/>
    <property type="match status" value="1"/>
</dbReference>
<protein>
    <recommendedName>
        <fullName evidence="6">Acetate kinase</fullName>
        <ecNumber evidence="6">2.7.2.1</ecNumber>
    </recommendedName>
    <alternativeName>
        <fullName evidence="6">Acetokinase</fullName>
    </alternativeName>
</protein>
<dbReference type="HAMAP" id="MF_00020">
    <property type="entry name" value="Acetate_kinase"/>
    <property type="match status" value="1"/>
</dbReference>
<evidence type="ECO:0000256" key="2">
    <source>
        <dbReference type="ARBA" id="ARBA00022679"/>
    </source>
</evidence>
<keyword evidence="3 6" id="KW-0547">Nucleotide-binding</keyword>
<feature type="binding site" evidence="6">
    <location>
        <begin position="180"/>
        <end position="184"/>
    </location>
    <ligand>
        <name>ATP</name>
        <dbReference type="ChEBI" id="CHEBI:30616"/>
    </ligand>
</feature>
<keyword evidence="4 6" id="KW-0418">Kinase</keyword>
<comment type="function">
    <text evidence="6">Catalyzes the formation of acetyl phosphate from acetate and ATP. Can also catalyze the reverse reaction.</text>
</comment>
<dbReference type="InterPro" id="IPR000890">
    <property type="entry name" value="Aliphatic_acid_kin_short-chain"/>
</dbReference>
<comment type="subcellular location">
    <subcellularLocation>
        <location evidence="6">Cytoplasm</location>
    </subcellularLocation>
</comment>
<dbReference type="EMBL" id="MHMM01000004">
    <property type="protein sequence ID" value="OGZ27684.1"/>
    <property type="molecule type" value="Genomic_DNA"/>
</dbReference>
<dbReference type="PANTHER" id="PTHR21060">
    <property type="entry name" value="ACETATE KINASE"/>
    <property type="match status" value="1"/>
</dbReference>
<dbReference type="PRINTS" id="PR00471">
    <property type="entry name" value="ACETATEKNASE"/>
</dbReference>
<feature type="transmembrane region" description="Helical" evidence="8">
    <location>
        <begin position="282"/>
        <end position="302"/>
    </location>
</feature>
<feature type="binding site" evidence="6">
    <location>
        <position position="6"/>
    </location>
    <ligand>
        <name>Mg(2+)</name>
        <dbReference type="ChEBI" id="CHEBI:18420"/>
    </ligand>
</feature>
<sequence length="339" mass="38440">MILVLNCGSQSIKWKVFDENLKLKKEGYISFKRSEEEIINRIRFKGILKNELKKVRFDIDLAGHRVVHGGLKFRKTSAISEEDLKELERINRLAPLHNPYNIMGIRVAMKMFPNAVHKAVFDTEYYKDLPEKARYYPIPEKFVKSLGLRRFGFHGISHEYAIQETISRIKKQDSKIISCHLGGGCSITAARNGRPVDTSMGFTPMEGLMMMTRAGDIDPGIVLELSRKYLDSSVRKMLNNESGMKAVSGTSDMLEILRRKDKKAKLALEMFVYRIQKYIGSYYAVLGGIDAIVFTGAIGSGIPKTRKMILRGLDFLNGAKKIVVKSNEELMIAKKILIP</sequence>
<keyword evidence="8" id="KW-1133">Transmembrane helix</keyword>
<dbReference type="GO" id="GO:0006083">
    <property type="term" value="P:acetate metabolic process"/>
    <property type="evidence" value="ECO:0007669"/>
    <property type="project" value="TreeGrafter"/>
</dbReference>
<gene>
    <name evidence="6" type="primary">ackA</name>
    <name evidence="9" type="ORF">A2365_03505</name>
</gene>
<evidence type="ECO:0000256" key="7">
    <source>
        <dbReference type="RuleBase" id="RU003835"/>
    </source>
</evidence>
<dbReference type="InterPro" id="IPR023865">
    <property type="entry name" value="Aliphatic_acid_kinase_CS"/>
</dbReference>
<proteinExistence type="inferred from homology"/>
<dbReference type="EC" id="2.7.2.1" evidence="6"/>
<keyword evidence="8" id="KW-0472">Membrane</keyword>
<dbReference type="GO" id="GO:0005524">
    <property type="term" value="F:ATP binding"/>
    <property type="evidence" value="ECO:0007669"/>
    <property type="project" value="UniProtKB-KW"/>
</dbReference>
<evidence type="ECO:0000256" key="6">
    <source>
        <dbReference type="HAMAP-Rule" id="MF_00020"/>
    </source>
</evidence>
<dbReference type="AlphaFoldDB" id="A0A1G2EPE8"/>
<feature type="site" description="Transition state stabilizer" evidence="6">
    <location>
        <position position="154"/>
    </location>
</feature>
<keyword evidence="6" id="KW-0460">Magnesium</keyword>
<evidence type="ECO:0000256" key="8">
    <source>
        <dbReference type="SAM" id="Phobius"/>
    </source>
</evidence>
<accession>A0A1G2EPE8</accession>